<dbReference type="AlphaFoldDB" id="A0A5C6G0N2"/>
<comment type="caution">
    <text evidence="2">The sequence shown here is derived from an EMBL/GenBank/DDBJ whole genome shotgun (WGS) entry which is preliminary data.</text>
</comment>
<evidence type="ECO:0000256" key="1">
    <source>
        <dbReference type="SAM" id="MobiDB-lite"/>
    </source>
</evidence>
<dbReference type="EMBL" id="SBHS01000063">
    <property type="protein sequence ID" value="TWU70757.1"/>
    <property type="molecule type" value="Genomic_DNA"/>
</dbReference>
<proteinExistence type="predicted"/>
<feature type="compositionally biased region" description="Polar residues" evidence="1">
    <location>
        <begin position="123"/>
        <end position="133"/>
    </location>
</feature>
<gene>
    <name evidence="2" type="ORF">ED733_001570</name>
</gene>
<evidence type="ECO:0000313" key="3">
    <source>
        <dbReference type="Proteomes" id="UP000317257"/>
    </source>
</evidence>
<organism evidence="2 3">
    <name type="scientific">Metarhizium rileyi (strain RCEF 4871)</name>
    <name type="common">Nomuraea rileyi</name>
    <dbReference type="NCBI Taxonomy" id="1649241"/>
    <lineage>
        <taxon>Eukaryota</taxon>
        <taxon>Fungi</taxon>
        <taxon>Dikarya</taxon>
        <taxon>Ascomycota</taxon>
        <taxon>Pezizomycotina</taxon>
        <taxon>Sordariomycetes</taxon>
        <taxon>Hypocreomycetidae</taxon>
        <taxon>Hypocreales</taxon>
        <taxon>Clavicipitaceae</taxon>
        <taxon>Metarhizium</taxon>
    </lineage>
</organism>
<sequence>MAATQPTVSVAEEIGDGYAGNGRPRRKLNHDGHSAEDVKPAKEEIGKELDLRRQRSVGQGSQSKKRARLLSSPTVTGLPENRLAAGGVDPASPLHAPLHAVVRPSAPDNGAHGSPDGSWGCNLCQSNHMVGHS</sequence>
<reference evidence="3" key="1">
    <citation type="submission" date="2018-12" db="EMBL/GenBank/DDBJ databases">
        <title>The complete genome of Metarhizium rileyi, a key fungal pathogen of Lepidoptera.</title>
        <authorList>
            <person name="Binneck E."/>
            <person name="Lastra C.C.L."/>
            <person name="Sosa-Gomez D.R."/>
        </authorList>
    </citation>
    <scope>NUCLEOTIDE SEQUENCE [LARGE SCALE GENOMIC DNA]</scope>
    <source>
        <strain evidence="3">Cep018-CH2</strain>
    </source>
</reference>
<feature type="region of interest" description="Disordered" evidence="1">
    <location>
        <begin position="1"/>
        <end position="133"/>
    </location>
</feature>
<dbReference type="Proteomes" id="UP000317257">
    <property type="component" value="Unassembled WGS sequence"/>
</dbReference>
<name>A0A5C6G0N2_METRR</name>
<feature type="compositionally biased region" description="Basic and acidic residues" evidence="1">
    <location>
        <begin position="29"/>
        <end position="53"/>
    </location>
</feature>
<accession>A0A5C6G0N2</accession>
<protein>
    <submittedName>
        <fullName evidence="2">Uncharacterized protein</fullName>
    </submittedName>
</protein>
<evidence type="ECO:0000313" key="2">
    <source>
        <dbReference type="EMBL" id="TWU70757.1"/>
    </source>
</evidence>